<protein>
    <submittedName>
        <fullName evidence="2">Alpha/beta hydrolase</fullName>
    </submittedName>
</protein>
<dbReference type="Pfam" id="PF00561">
    <property type="entry name" value="Abhydrolase_1"/>
    <property type="match status" value="1"/>
</dbReference>
<evidence type="ECO:0000313" key="3">
    <source>
        <dbReference type="Proteomes" id="UP000295627"/>
    </source>
</evidence>
<proteinExistence type="predicted"/>
<evidence type="ECO:0000259" key="1">
    <source>
        <dbReference type="Pfam" id="PF00561"/>
    </source>
</evidence>
<dbReference type="Gene3D" id="3.40.50.1820">
    <property type="entry name" value="alpha/beta hydrolase"/>
    <property type="match status" value="1"/>
</dbReference>
<dbReference type="PANTHER" id="PTHR43798">
    <property type="entry name" value="MONOACYLGLYCEROL LIPASE"/>
    <property type="match status" value="1"/>
</dbReference>
<dbReference type="InterPro" id="IPR050266">
    <property type="entry name" value="AB_hydrolase_sf"/>
</dbReference>
<dbReference type="PRINTS" id="PR00111">
    <property type="entry name" value="ABHYDROLASE"/>
</dbReference>
<dbReference type="GO" id="GO:0016020">
    <property type="term" value="C:membrane"/>
    <property type="evidence" value="ECO:0007669"/>
    <property type="project" value="TreeGrafter"/>
</dbReference>
<organism evidence="2 3">
    <name type="scientific">Mycobacteroides franklinii</name>
    <dbReference type="NCBI Taxonomy" id="948102"/>
    <lineage>
        <taxon>Bacteria</taxon>
        <taxon>Bacillati</taxon>
        <taxon>Actinomycetota</taxon>
        <taxon>Actinomycetes</taxon>
        <taxon>Mycobacteriales</taxon>
        <taxon>Mycobacteriaceae</taxon>
        <taxon>Mycobacteroides</taxon>
    </lineage>
</organism>
<keyword evidence="2" id="KW-0378">Hydrolase</keyword>
<evidence type="ECO:0000313" key="2">
    <source>
        <dbReference type="EMBL" id="TDH20160.1"/>
    </source>
</evidence>
<gene>
    <name evidence="2" type="ORF">EJ571_15285</name>
</gene>
<dbReference type="EMBL" id="RXLR01000017">
    <property type="protein sequence ID" value="TDH20160.1"/>
    <property type="molecule type" value="Genomic_DNA"/>
</dbReference>
<accession>A0A4R5P9H6</accession>
<comment type="caution">
    <text evidence="2">The sequence shown here is derived from an EMBL/GenBank/DDBJ whole genome shotgun (WGS) entry which is preliminary data.</text>
</comment>
<name>A0A4R5P9H6_9MYCO</name>
<dbReference type="GO" id="GO:0016787">
    <property type="term" value="F:hydrolase activity"/>
    <property type="evidence" value="ECO:0007669"/>
    <property type="project" value="UniProtKB-KW"/>
</dbReference>
<dbReference type="PANTHER" id="PTHR43798:SF33">
    <property type="entry name" value="HYDROLASE, PUTATIVE (AFU_ORTHOLOGUE AFUA_2G14860)-RELATED"/>
    <property type="match status" value="1"/>
</dbReference>
<reference evidence="2 3" key="1">
    <citation type="journal article" date="2019" name="Sci. Rep.">
        <title>Extended insight into the Mycobacterium chelonae-abscessus complex through whole genome sequencing of Mycobacterium salmoniphilum outbreak and Mycobacterium salmoniphilum-like strains.</title>
        <authorList>
            <person name="Behra P.R.K."/>
            <person name="Das S."/>
            <person name="Pettersson B.M.F."/>
            <person name="Shirreff L."/>
            <person name="DuCote T."/>
            <person name="Jacobsson K.G."/>
            <person name="Ennis D.G."/>
            <person name="Kirsebom L.A."/>
        </authorList>
    </citation>
    <scope>NUCLEOTIDE SEQUENCE [LARGE SCALE GENOMIC DNA]</scope>
    <source>
        <strain evidence="2 3">DSM 45524</strain>
    </source>
</reference>
<sequence length="322" mass="35321">MAETGCTRGTHQIEQLRRHDVAEIRTSEVIVDGVRSPLLATGPDHDSTAVVFIHGNPGSSHDFRGLLATVGDHTRAVALDMPGFGQADKPRNFSQSAVGHARHLDGALAKLAISDVHLVLHDFGGLWGLTWAAAHLEQVASITLMNTGAISEHRWHWPARLWLVRGIGELVMRLTTTAAFKLIIQHGYALKPWPTPLPADFLAHMAHDFDAETRDAVLHLYRASRNMGEFGPALAYLLRQHAIPALVIWGARDHFLPVKHAHQQLDAFPSAEVVILDKAGHFPMISHPAQTEAAVTRFLKPLLAQAQVPAPRLDAEQIQPAR</sequence>
<dbReference type="Proteomes" id="UP000295627">
    <property type="component" value="Unassembled WGS sequence"/>
</dbReference>
<dbReference type="InterPro" id="IPR000073">
    <property type="entry name" value="AB_hydrolase_1"/>
</dbReference>
<dbReference type="AlphaFoldDB" id="A0A4R5P9H6"/>
<dbReference type="SUPFAM" id="SSF53474">
    <property type="entry name" value="alpha/beta-Hydrolases"/>
    <property type="match status" value="1"/>
</dbReference>
<dbReference type="InterPro" id="IPR029058">
    <property type="entry name" value="AB_hydrolase_fold"/>
</dbReference>
<feature type="domain" description="AB hydrolase-1" evidence="1">
    <location>
        <begin position="49"/>
        <end position="288"/>
    </location>
</feature>